<keyword evidence="3 6" id="KW-0732">Signal</keyword>
<feature type="signal peptide" evidence="6">
    <location>
        <begin position="1"/>
        <end position="23"/>
    </location>
</feature>
<keyword evidence="4" id="KW-0472">Membrane</keyword>
<sequence length="590" mass="66384">MKKISIKSLAVLGLLTISLSACDTNVIPPADIAAENYWKTQKDAWYALNACYAYLPGYAEGMIDEMSTDNAHSHKPWEGPAEMIQQGEITAADVSGYDYTLIRKAANYIANVENCNMSDELKERTKAEARFFRAMQYLSMVVKFGGVPLVTEVLVYDAPYQERADLATVQKYIISELAAVAEILPDKYAGGYFNETGRITRAAALALEARAALYFGDYATAEKAAKAVITEGHHSLFKVTSLNAAQQKEADEMGQFIDFDKLGIDKDKFVKGMFSYEGLWQGDNCSPSNPEYILTHEYMADADGNVTDWARYQYARPSQLVTGYSSYEPMQDLVDAYWNIDGKTHPAAIDADTRAANFAVINAEVNGMDQAQYIAKVPTMNLAGYSYMQEFRNRDSRMYASILFPFKGWHVTDFGTFYYRWNPKKAGSDGNESWTGFSWRKMVATRPYDTGWGENYSYDDFPLIRYAEVLLIAAEAHVQNTAYDATVCGYLNQLRDRCGMPDVPLSFSSKDEALKFVRNERRIELAGEGQRYVDMRRYGSDYCAKIMSGTTCAPNKYVVVEKNWNNNLMLMPIPQSAIDMNPKLTQNSGY</sequence>
<evidence type="ECO:0000256" key="5">
    <source>
        <dbReference type="ARBA" id="ARBA00023237"/>
    </source>
</evidence>
<name>A0ABM8IAZ2_9BACE</name>
<dbReference type="InterPro" id="IPR011990">
    <property type="entry name" value="TPR-like_helical_dom_sf"/>
</dbReference>
<evidence type="ECO:0000259" key="7">
    <source>
        <dbReference type="Pfam" id="PF07980"/>
    </source>
</evidence>
<accession>A0ABM8IAZ2</accession>
<dbReference type="PROSITE" id="PS51257">
    <property type="entry name" value="PROKAR_LIPOPROTEIN"/>
    <property type="match status" value="1"/>
</dbReference>
<evidence type="ECO:0000256" key="3">
    <source>
        <dbReference type="ARBA" id="ARBA00022729"/>
    </source>
</evidence>
<dbReference type="SUPFAM" id="SSF48452">
    <property type="entry name" value="TPR-like"/>
    <property type="match status" value="1"/>
</dbReference>
<dbReference type="RefSeq" id="WP_353334380.1">
    <property type="nucleotide sequence ID" value="NZ_AP028055.1"/>
</dbReference>
<evidence type="ECO:0008006" key="11">
    <source>
        <dbReference type="Google" id="ProtNLM"/>
    </source>
</evidence>
<evidence type="ECO:0000313" key="10">
    <source>
        <dbReference type="Proteomes" id="UP001496674"/>
    </source>
</evidence>
<organism evidence="9 10">
    <name type="scientific">Bacteroides sedimenti</name>
    <dbReference type="NCBI Taxonomy" id="2136147"/>
    <lineage>
        <taxon>Bacteria</taxon>
        <taxon>Pseudomonadati</taxon>
        <taxon>Bacteroidota</taxon>
        <taxon>Bacteroidia</taxon>
        <taxon>Bacteroidales</taxon>
        <taxon>Bacteroidaceae</taxon>
        <taxon>Bacteroides</taxon>
    </lineage>
</organism>
<dbReference type="Pfam" id="PF07980">
    <property type="entry name" value="SusD_RagB"/>
    <property type="match status" value="1"/>
</dbReference>
<dbReference type="Gene3D" id="1.25.40.390">
    <property type="match status" value="1"/>
</dbReference>
<dbReference type="EMBL" id="AP028055">
    <property type="protein sequence ID" value="BEG99182.1"/>
    <property type="molecule type" value="Genomic_DNA"/>
</dbReference>
<feature type="chain" id="PRO_5046097234" description="RagB/SusD family nutrient uptake outer membrane protein" evidence="6">
    <location>
        <begin position="24"/>
        <end position="590"/>
    </location>
</feature>
<evidence type="ECO:0000313" key="9">
    <source>
        <dbReference type="EMBL" id="BEG99182.1"/>
    </source>
</evidence>
<evidence type="ECO:0000256" key="1">
    <source>
        <dbReference type="ARBA" id="ARBA00004442"/>
    </source>
</evidence>
<dbReference type="InterPro" id="IPR012944">
    <property type="entry name" value="SusD_RagB_dom"/>
</dbReference>
<feature type="domain" description="RagB/SusD" evidence="7">
    <location>
        <begin position="290"/>
        <end position="590"/>
    </location>
</feature>
<keyword evidence="5" id="KW-0998">Cell outer membrane</keyword>
<evidence type="ECO:0000256" key="2">
    <source>
        <dbReference type="ARBA" id="ARBA00006275"/>
    </source>
</evidence>
<proteinExistence type="inferred from homology"/>
<dbReference type="Proteomes" id="UP001496674">
    <property type="component" value="Chromosome"/>
</dbReference>
<keyword evidence="10" id="KW-1185">Reference proteome</keyword>
<dbReference type="InterPro" id="IPR033985">
    <property type="entry name" value="SusD-like_N"/>
</dbReference>
<protein>
    <recommendedName>
        <fullName evidence="11">RagB/SusD family nutrient uptake outer membrane protein</fullName>
    </recommendedName>
</protein>
<evidence type="ECO:0000256" key="4">
    <source>
        <dbReference type="ARBA" id="ARBA00023136"/>
    </source>
</evidence>
<gene>
    <name evidence="9" type="ORF">BSYN_14470</name>
</gene>
<evidence type="ECO:0000259" key="8">
    <source>
        <dbReference type="Pfam" id="PF14322"/>
    </source>
</evidence>
<comment type="similarity">
    <text evidence="2">Belongs to the SusD family.</text>
</comment>
<feature type="domain" description="SusD-like N-terminal" evidence="8">
    <location>
        <begin position="58"/>
        <end position="212"/>
    </location>
</feature>
<evidence type="ECO:0000256" key="6">
    <source>
        <dbReference type="SAM" id="SignalP"/>
    </source>
</evidence>
<dbReference type="Pfam" id="PF14322">
    <property type="entry name" value="SusD-like_3"/>
    <property type="match status" value="1"/>
</dbReference>
<reference evidence="9 10" key="1">
    <citation type="submission" date="2023-04" db="EMBL/GenBank/DDBJ databases">
        <title>Draft genome sequence of acteroides sedimenti strain YN3PY1.</title>
        <authorList>
            <person name="Yoshida N."/>
        </authorList>
    </citation>
    <scope>NUCLEOTIDE SEQUENCE [LARGE SCALE GENOMIC DNA]</scope>
    <source>
        <strain evidence="9 10">YN3PY1</strain>
    </source>
</reference>
<comment type="subcellular location">
    <subcellularLocation>
        <location evidence="1">Cell outer membrane</location>
    </subcellularLocation>
</comment>